<feature type="domain" description="Thioredoxin" evidence="2">
    <location>
        <begin position="1"/>
        <end position="127"/>
    </location>
</feature>
<sequence length="432" mass="45750">MLAFLPLVAAIYGPAARKEGVVVATASSFDEEVLKHDGPVAVQFYAPWCGHCKALKPAWKKATKALSPGTIKLVVVDATTEGALARKYGVKGYPSIQVFGSNKRKPETYQGARDESSLISGLRKMAKSGGDKSKPKPKRASSSGGGGGGHSGWGAGSAVEELGDSDFESRVMEGEGLWLVAFYAPWCGHCRNLEPEWKAAAARLEGSGFKLGAVDATQATGVASEHGVQGYPTIKFFNRGAATPYEGGRTAEDIVGHAMSALETSGVEAEVPQLTSAEQWRSLCGKKGTLCAVAFLPHILDSGADGRDAHIATLKAIARRNRRLYTFLWSEGGAQPALEEALDRCCASYPALAAVSLEKGRFALMRDAFDEKHAATFVGGVLRGGIRTEPVAASALKVVSVEEWDGKDGELPEEEPLDYDDDDGTVEGKSEL</sequence>
<dbReference type="EnsemblProtists" id="EOD08214">
    <property type="protein sequence ID" value="EOD08214"/>
    <property type="gene ID" value="EMIHUDRAFT_428303"/>
</dbReference>
<keyword evidence="4" id="KW-1185">Reference proteome</keyword>
<dbReference type="RefSeq" id="XP_005760643.1">
    <property type="nucleotide sequence ID" value="XM_005760586.1"/>
</dbReference>
<feature type="region of interest" description="Disordered" evidence="1">
    <location>
        <begin position="123"/>
        <end position="159"/>
    </location>
</feature>
<dbReference type="KEGG" id="ehx:EMIHUDRAFT_428303"/>
<dbReference type="Gene3D" id="3.40.30.10">
    <property type="entry name" value="Glutaredoxin"/>
    <property type="match status" value="2"/>
</dbReference>
<dbReference type="PANTHER" id="PTHR45815:SF3">
    <property type="entry name" value="PROTEIN DISULFIDE-ISOMERASE A6"/>
    <property type="match status" value="1"/>
</dbReference>
<dbReference type="AlphaFoldDB" id="A0A0D3IAC9"/>
<dbReference type="GO" id="GO:0015035">
    <property type="term" value="F:protein-disulfide reductase activity"/>
    <property type="evidence" value="ECO:0007669"/>
    <property type="project" value="TreeGrafter"/>
</dbReference>
<dbReference type="HOGENOM" id="CLU_030311_0_0_1"/>
<evidence type="ECO:0000256" key="1">
    <source>
        <dbReference type="SAM" id="MobiDB-lite"/>
    </source>
</evidence>
<dbReference type="PaxDb" id="2903-EOD08214"/>
<feature type="compositionally biased region" description="Acidic residues" evidence="1">
    <location>
        <begin position="411"/>
        <end position="425"/>
    </location>
</feature>
<dbReference type="GO" id="GO:0005788">
    <property type="term" value="C:endoplasmic reticulum lumen"/>
    <property type="evidence" value="ECO:0007669"/>
    <property type="project" value="TreeGrafter"/>
</dbReference>
<dbReference type="PANTHER" id="PTHR45815">
    <property type="entry name" value="PROTEIN DISULFIDE-ISOMERASE A6"/>
    <property type="match status" value="1"/>
</dbReference>
<proteinExistence type="predicted"/>
<reference evidence="3" key="2">
    <citation type="submission" date="2024-10" db="UniProtKB">
        <authorList>
            <consortium name="EnsemblProtists"/>
        </authorList>
    </citation>
    <scope>IDENTIFICATION</scope>
</reference>
<dbReference type="STRING" id="2903.R1DHK9"/>
<dbReference type="InterPro" id="IPR017937">
    <property type="entry name" value="Thioredoxin_CS"/>
</dbReference>
<evidence type="ECO:0000313" key="4">
    <source>
        <dbReference type="Proteomes" id="UP000013827"/>
    </source>
</evidence>
<feature type="region of interest" description="Disordered" evidence="1">
    <location>
        <begin position="405"/>
        <end position="432"/>
    </location>
</feature>
<organism evidence="3 4">
    <name type="scientific">Emiliania huxleyi (strain CCMP1516)</name>
    <dbReference type="NCBI Taxonomy" id="280463"/>
    <lineage>
        <taxon>Eukaryota</taxon>
        <taxon>Haptista</taxon>
        <taxon>Haptophyta</taxon>
        <taxon>Prymnesiophyceae</taxon>
        <taxon>Isochrysidales</taxon>
        <taxon>Noelaerhabdaceae</taxon>
        <taxon>Emiliania</taxon>
    </lineage>
</organism>
<dbReference type="eggNOG" id="KOG0191">
    <property type="taxonomic scope" value="Eukaryota"/>
</dbReference>
<dbReference type="OMA" id="KQKLWGW"/>
<dbReference type="PRINTS" id="PR00421">
    <property type="entry name" value="THIOREDOXIN"/>
</dbReference>
<evidence type="ECO:0000259" key="2">
    <source>
        <dbReference type="PROSITE" id="PS51352"/>
    </source>
</evidence>
<reference evidence="4" key="1">
    <citation type="journal article" date="2013" name="Nature">
        <title>Pan genome of the phytoplankton Emiliania underpins its global distribution.</title>
        <authorList>
            <person name="Read B.A."/>
            <person name="Kegel J."/>
            <person name="Klute M.J."/>
            <person name="Kuo A."/>
            <person name="Lefebvre S.C."/>
            <person name="Maumus F."/>
            <person name="Mayer C."/>
            <person name="Miller J."/>
            <person name="Monier A."/>
            <person name="Salamov A."/>
            <person name="Young J."/>
            <person name="Aguilar M."/>
            <person name="Claverie J.M."/>
            <person name="Frickenhaus S."/>
            <person name="Gonzalez K."/>
            <person name="Herman E.K."/>
            <person name="Lin Y.C."/>
            <person name="Napier J."/>
            <person name="Ogata H."/>
            <person name="Sarno A.F."/>
            <person name="Shmutz J."/>
            <person name="Schroeder D."/>
            <person name="de Vargas C."/>
            <person name="Verret F."/>
            <person name="von Dassow P."/>
            <person name="Valentin K."/>
            <person name="Van de Peer Y."/>
            <person name="Wheeler G."/>
            <person name="Dacks J.B."/>
            <person name="Delwiche C.F."/>
            <person name="Dyhrman S.T."/>
            <person name="Glockner G."/>
            <person name="John U."/>
            <person name="Richards T."/>
            <person name="Worden A.Z."/>
            <person name="Zhang X."/>
            <person name="Grigoriev I.V."/>
            <person name="Allen A.E."/>
            <person name="Bidle K."/>
            <person name="Borodovsky M."/>
            <person name="Bowler C."/>
            <person name="Brownlee C."/>
            <person name="Cock J.M."/>
            <person name="Elias M."/>
            <person name="Gladyshev V.N."/>
            <person name="Groth M."/>
            <person name="Guda C."/>
            <person name="Hadaegh A."/>
            <person name="Iglesias-Rodriguez M.D."/>
            <person name="Jenkins J."/>
            <person name="Jones B.M."/>
            <person name="Lawson T."/>
            <person name="Leese F."/>
            <person name="Lindquist E."/>
            <person name="Lobanov A."/>
            <person name="Lomsadze A."/>
            <person name="Malik S.B."/>
            <person name="Marsh M.E."/>
            <person name="Mackinder L."/>
            <person name="Mock T."/>
            <person name="Mueller-Roeber B."/>
            <person name="Pagarete A."/>
            <person name="Parker M."/>
            <person name="Probert I."/>
            <person name="Quesneville H."/>
            <person name="Raines C."/>
            <person name="Rensing S.A."/>
            <person name="Riano-Pachon D.M."/>
            <person name="Richier S."/>
            <person name="Rokitta S."/>
            <person name="Shiraiwa Y."/>
            <person name="Soanes D.M."/>
            <person name="van der Giezen M."/>
            <person name="Wahlund T.M."/>
            <person name="Williams B."/>
            <person name="Wilson W."/>
            <person name="Wolfe G."/>
            <person name="Wurch L.L."/>
        </authorList>
    </citation>
    <scope>NUCLEOTIDE SEQUENCE</scope>
</reference>
<dbReference type="PROSITE" id="PS00194">
    <property type="entry name" value="THIOREDOXIN_1"/>
    <property type="match status" value="1"/>
</dbReference>
<evidence type="ECO:0000313" key="3">
    <source>
        <dbReference type="EnsemblProtists" id="EOD08214"/>
    </source>
</evidence>
<dbReference type="Proteomes" id="UP000013827">
    <property type="component" value="Unassembled WGS sequence"/>
</dbReference>
<dbReference type="Pfam" id="PF00085">
    <property type="entry name" value="Thioredoxin"/>
    <property type="match status" value="2"/>
</dbReference>
<dbReference type="InterPro" id="IPR013766">
    <property type="entry name" value="Thioredoxin_domain"/>
</dbReference>
<dbReference type="InterPro" id="IPR036249">
    <property type="entry name" value="Thioredoxin-like_sf"/>
</dbReference>
<protein>
    <recommendedName>
        <fullName evidence="2">Thioredoxin domain-containing protein</fullName>
    </recommendedName>
</protein>
<dbReference type="SUPFAM" id="SSF52833">
    <property type="entry name" value="Thioredoxin-like"/>
    <property type="match status" value="2"/>
</dbReference>
<dbReference type="GO" id="GO:0034976">
    <property type="term" value="P:response to endoplasmic reticulum stress"/>
    <property type="evidence" value="ECO:0007669"/>
    <property type="project" value="TreeGrafter"/>
</dbReference>
<dbReference type="GeneID" id="17254398"/>
<dbReference type="PROSITE" id="PS51352">
    <property type="entry name" value="THIOREDOXIN_2"/>
    <property type="match status" value="2"/>
</dbReference>
<feature type="domain" description="Thioredoxin" evidence="2">
    <location>
        <begin position="153"/>
        <end position="264"/>
    </location>
</feature>
<name>A0A0D3IAC9_EMIH1</name>
<feature type="compositionally biased region" description="Gly residues" evidence="1">
    <location>
        <begin position="143"/>
        <end position="155"/>
    </location>
</feature>
<accession>A0A0D3IAC9</accession>